<dbReference type="EMBL" id="JQEC01000015">
    <property type="protein sequence ID" value="KGJ95185.1"/>
    <property type="molecule type" value="Genomic_DNA"/>
</dbReference>
<sequence length="364" mass="42464">MTKRDPKVTIRNKEISALSAQIKAMLSEVLELTGYKNEHSLNATYGGKYAEYIDIKNEVIDTPQQFRTLYLKGFLSVLENIGRWAKTGNKYYDAFVHYRDQELVREWLHLFLERTYLRKFDELSKVRPTVEEAVMWIGQENASYGILVAPRFRDGQWENDKSEIRRFKKIYWTIGHILETGLVVPSEDEVINFTDIEQYLTFFKNTLVRNSGSQHELEVAKRYCEFVRNSDDPESVPLLIPEFRYGGIEKKHEYRLDFTIINPYNMSKVGFELSPWSTHGALTGTKGKLQKDINAEALANFEKEMKKLKSYFRKFSVSILVYTDTDLADPDELFDSMKEYLNVESNPKQLEFHAMGELLSFQGA</sequence>
<proteinExistence type="predicted"/>
<evidence type="ECO:0008006" key="3">
    <source>
        <dbReference type="Google" id="ProtNLM"/>
    </source>
</evidence>
<evidence type="ECO:0000313" key="2">
    <source>
        <dbReference type="Proteomes" id="UP000029868"/>
    </source>
</evidence>
<comment type="caution">
    <text evidence="1">The sequence shown here is derived from an EMBL/GenBank/DDBJ whole genome shotgun (WGS) entry which is preliminary data.</text>
</comment>
<gene>
    <name evidence="1" type="ORF">GAB14E_1967</name>
</gene>
<dbReference type="AlphaFoldDB" id="A0A099KYC4"/>
<protein>
    <recommendedName>
        <fullName evidence="3">Topoisomerase II</fullName>
    </recommendedName>
</protein>
<name>A0A099KYC4_COLPS</name>
<dbReference type="Proteomes" id="UP000029868">
    <property type="component" value="Unassembled WGS sequence"/>
</dbReference>
<reference evidence="1 2" key="1">
    <citation type="submission" date="2014-08" db="EMBL/GenBank/DDBJ databases">
        <title>Genomic and Phenotypic Diversity of Colwellia psychrerythraea strains from Disparate Marine Basins.</title>
        <authorList>
            <person name="Techtmann S.M."/>
            <person name="Stelling S.C."/>
            <person name="Utturkar S.M."/>
            <person name="Alshibli N."/>
            <person name="Harris A."/>
            <person name="Brown S.D."/>
            <person name="Hazen T.C."/>
        </authorList>
    </citation>
    <scope>NUCLEOTIDE SEQUENCE [LARGE SCALE GENOMIC DNA]</scope>
    <source>
        <strain evidence="1 2">GAB14E</strain>
    </source>
</reference>
<dbReference type="OrthoDB" id="1313316at2"/>
<dbReference type="PATRIC" id="fig|28229.3.peg.1573"/>
<dbReference type="RefSeq" id="WP_033081639.1">
    <property type="nucleotide sequence ID" value="NZ_JQEC01000015.1"/>
</dbReference>
<accession>A0A099KYC4</accession>
<evidence type="ECO:0000313" key="1">
    <source>
        <dbReference type="EMBL" id="KGJ95185.1"/>
    </source>
</evidence>
<organism evidence="1 2">
    <name type="scientific">Colwellia psychrerythraea</name>
    <name type="common">Vibrio psychroerythus</name>
    <dbReference type="NCBI Taxonomy" id="28229"/>
    <lineage>
        <taxon>Bacteria</taxon>
        <taxon>Pseudomonadati</taxon>
        <taxon>Pseudomonadota</taxon>
        <taxon>Gammaproteobacteria</taxon>
        <taxon>Alteromonadales</taxon>
        <taxon>Colwelliaceae</taxon>
        <taxon>Colwellia</taxon>
    </lineage>
</organism>